<accession>G0U7H3</accession>
<dbReference type="AlphaFoldDB" id="G0U7H3"/>
<protein>
    <submittedName>
        <fullName evidence="2">Uncharacterized protein</fullName>
    </submittedName>
</protein>
<feature type="compositionally biased region" description="Polar residues" evidence="1">
    <location>
        <begin position="176"/>
        <end position="186"/>
    </location>
</feature>
<proteinExistence type="predicted"/>
<sequence length="186" mass="21636">MRNSTRMKSDRLWDSRELSLWHRWRKETTFTERRQRDEGTAREAEREWKAIGQGECWSVSRYVLHWCALISQSIEIRELFYFVIIRLGARHRLNNCTFVLTLNAPTDNKYGDASLARLYSTACNVSHHAVQTLLALSCELLHHLQNLFDSTPKALESACGRLGMRGNRKERKNAERNQNGATASRN</sequence>
<gene>
    <name evidence="2" type="ORF">TVY486_1008770</name>
</gene>
<evidence type="ECO:0000256" key="1">
    <source>
        <dbReference type="SAM" id="MobiDB-lite"/>
    </source>
</evidence>
<name>G0U7H3_TRYVY</name>
<reference evidence="2" key="1">
    <citation type="journal article" date="2012" name="Proc. Natl. Acad. Sci. U.S.A.">
        <title>Antigenic diversity is generated by distinct evolutionary mechanisms in African trypanosome species.</title>
        <authorList>
            <person name="Jackson A.P."/>
            <person name="Berry A."/>
            <person name="Aslett M."/>
            <person name="Allison H.C."/>
            <person name="Burton P."/>
            <person name="Vavrova-Anderson J."/>
            <person name="Brown R."/>
            <person name="Browne H."/>
            <person name="Corton N."/>
            <person name="Hauser H."/>
            <person name="Gamble J."/>
            <person name="Gilderthorp R."/>
            <person name="Marcello L."/>
            <person name="McQuillan J."/>
            <person name="Otto T.D."/>
            <person name="Quail M.A."/>
            <person name="Sanders M.J."/>
            <person name="van Tonder A."/>
            <person name="Ginger M.L."/>
            <person name="Field M.C."/>
            <person name="Barry J.D."/>
            <person name="Hertz-Fowler C."/>
            <person name="Berriman M."/>
        </authorList>
    </citation>
    <scope>NUCLEOTIDE SEQUENCE</scope>
    <source>
        <strain evidence="2">Y486</strain>
    </source>
</reference>
<feature type="region of interest" description="Disordered" evidence="1">
    <location>
        <begin position="166"/>
        <end position="186"/>
    </location>
</feature>
<evidence type="ECO:0000313" key="2">
    <source>
        <dbReference type="EMBL" id="CCC51831.1"/>
    </source>
</evidence>
<dbReference type="EMBL" id="HE573026">
    <property type="protein sequence ID" value="CCC51831.1"/>
    <property type="molecule type" value="Genomic_DNA"/>
</dbReference>
<organism evidence="2">
    <name type="scientific">Trypanosoma vivax (strain Y486)</name>
    <dbReference type="NCBI Taxonomy" id="1055687"/>
    <lineage>
        <taxon>Eukaryota</taxon>
        <taxon>Discoba</taxon>
        <taxon>Euglenozoa</taxon>
        <taxon>Kinetoplastea</taxon>
        <taxon>Metakinetoplastina</taxon>
        <taxon>Trypanosomatida</taxon>
        <taxon>Trypanosomatidae</taxon>
        <taxon>Trypanosoma</taxon>
        <taxon>Duttonella</taxon>
    </lineage>
</organism>